<accession>B4J3C6</accession>
<evidence type="ECO:0000313" key="2">
    <source>
        <dbReference type="Proteomes" id="UP000001070"/>
    </source>
</evidence>
<dbReference type="EMBL" id="CH916366">
    <property type="protein sequence ID" value="EDV97225.1"/>
    <property type="molecule type" value="Genomic_DNA"/>
</dbReference>
<proteinExistence type="predicted"/>
<keyword evidence="2" id="KW-1185">Reference proteome</keyword>
<dbReference type="OrthoDB" id="8003490at2759"/>
<dbReference type="OMA" id="YQYTPDC"/>
<dbReference type="HOGENOM" id="CLU_1066623_0_0_1"/>
<name>B4J3C6_DROGR</name>
<organism evidence="2">
    <name type="scientific">Drosophila grimshawi</name>
    <name type="common">Hawaiian fruit fly</name>
    <name type="synonym">Idiomyia grimshawi</name>
    <dbReference type="NCBI Taxonomy" id="7222"/>
    <lineage>
        <taxon>Eukaryota</taxon>
        <taxon>Metazoa</taxon>
        <taxon>Ecdysozoa</taxon>
        <taxon>Arthropoda</taxon>
        <taxon>Hexapoda</taxon>
        <taxon>Insecta</taxon>
        <taxon>Pterygota</taxon>
        <taxon>Neoptera</taxon>
        <taxon>Endopterygota</taxon>
        <taxon>Diptera</taxon>
        <taxon>Brachycera</taxon>
        <taxon>Muscomorpha</taxon>
        <taxon>Ephydroidea</taxon>
        <taxon>Drosophilidae</taxon>
        <taxon>Drosophila</taxon>
        <taxon>Hawaiian Drosophila</taxon>
    </lineage>
</organism>
<dbReference type="InParanoid" id="B4J3C6"/>
<reference evidence="1 2" key="1">
    <citation type="journal article" date="2007" name="Nature">
        <title>Evolution of genes and genomes on the Drosophila phylogeny.</title>
        <authorList>
            <consortium name="Drosophila 12 Genomes Consortium"/>
            <person name="Clark A.G."/>
            <person name="Eisen M.B."/>
            <person name="Smith D.R."/>
            <person name="Bergman C.M."/>
            <person name="Oliver B."/>
            <person name="Markow T.A."/>
            <person name="Kaufman T.C."/>
            <person name="Kellis M."/>
            <person name="Gelbart W."/>
            <person name="Iyer V.N."/>
            <person name="Pollard D.A."/>
            <person name="Sackton T.B."/>
            <person name="Larracuente A.M."/>
            <person name="Singh N.D."/>
            <person name="Abad J.P."/>
            <person name="Abt D.N."/>
            <person name="Adryan B."/>
            <person name="Aguade M."/>
            <person name="Akashi H."/>
            <person name="Anderson W.W."/>
            <person name="Aquadro C.F."/>
            <person name="Ardell D.H."/>
            <person name="Arguello R."/>
            <person name="Artieri C.G."/>
            <person name="Barbash D.A."/>
            <person name="Barker D."/>
            <person name="Barsanti P."/>
            <person name="Batterham P."/>
            <person name="Batzoglou S."/>
            <person name="Begun D."/>
            <person name="Bhutkar A."/>
            <person name="Blanco E."/>
            <person name="Bosak S.A."/>
            <person name="Bradley R.K."/>
            <person name="Brand A.D."/>
            <person name="Brent M.R."/>
            <person name="Brooks A.N."/>
            <person name="Brown R.H."/>
            <person name="Butlin R.K."/>
            <person name="Caggese C."/>
            <person name="Calvi B.R."/>
            <person name="Bernardo de Carvalho A."/>
            <person name="Caspi A."/>
            <person name="Castrezana S."/>
            <person name="Celniker S.E."/>
            <person name="Chang J.L."/>
            <person name="Chapple C."/>
            <person name="Chatterji S."/>
            <person name="Chinwalla A."/>
            <person name="Civetta A."/>
            <person name="Clifton S.W."/>
            <person name="Comeron J.M."/>
            <person name="Costello J.C."/>
            <person name="Coyne J.A."/>
            <person name="Daub J."/>
            <person name="David R.G."/>
            <person name="Delcher A.L."/>
            <person name="Delehaunty K."/>
            <person name="Do C.B."/>
            <person name="Ebling H."/>
            <person name="Edwards K."/>
            <person name="Eickbush T."/>
            <person name="Evans J.D."/>
            <person name="Filipski A."/>
            <person name="Findeiss S."/>
            <person name="Freyhult E."/>
            <person name="Fulton L."/>
            <person name="Fulton R."/>
            <person name="Garcia A.C."/>
            <person name="Gardiner A."/>
            <person name="Garfield D.A."/>
            <person name="Garvin B.E."/>
            <person name="Gibson G."/>
            <person name="Gilbert D."/>
            <person name="Gnerre S."/>
            <person name="Godfrey J."/>
            <person name="Good R."/>
            <person name="Gotea V."/>
            <person name="Gravely B."/>
            <person name="Greenberg A.J."/>
            <person name="Griffiths-Jones S."/>
            <person name="Gross S."/>
            <person name="Guigo R."/>
            <person name="Gustafson E.A."/>
            <person name="Haerty W."/>
            <person name="Hahn M.W."/>
            <person name="Halligan D.L."/>
            <person name="Halpern A.L."/>
            <person name="Halter G.M."/>
            <person name="Han M.V."/>
            <person name="Heger A."/>
            <person name="Hillier L."/>
            <person name="Hinrichs A.S."/>
            <person name="Holmes I."/>
            <person name="Hoskins R.A."/>
            <person name="Hubisz M.J."/>
            <person name="Hultmark D."/>
            <person name="Huntley M.A."/>
            <person name="Jaffe D.B."/>
            <person name="Jagadeeshan S."/>
            <person name="Jeck W.R."/>
            <person name="Johnson J."/>
            <person name="Jones C.D."/>
            <person name="Jordan W.C."/>
            <person name="Karpen G.H."/>
            <person name="Kataoka E."/>
            <person name="Keightley P.D."/>
            <person name="Kheradpour P."/>
            <person name="Kirkness E.F."/>
            <person name="Koerich L.B."/>
            <person name="Kristiansen K."/>
            <person name="Kudrna D."/>
            <person name="Kulathinal R.J."/>
            <person name="Kumar S."/>
            <person name="Kwok R."/>
            <person name="Lander E."/>
            <person name="Langley C.H."/>
            <person name="Lapoint R."/>
            <person name="Lazzaro B.P."/>
            <person name="Lee S.J."/>
            <person name="Levesque L."/>
            <person name="Li R."/>
            <person name="Lin C.F."/>
            <person name="Lin M.F."/>
            <person name="Lindblad-Toh K."/>
            <person name="Llopart A."/>
            <person name="Long M."/>
            <person name="Low L."/>
            <person name="Lozovsky E."/>
            <person name="Lu J."/>
            <person name="Luo M."/>
            <person name="Machado C.A."/>
            <person name="Makalowski W."/>
            <person name="Marzo M."/>
            <person name="Matsuda M."/>
            <person name="Matzkin L."/>
            <person name="McAllister B."/>
            <person name="McBride C.S."/>
            <person name="McKernan B."/>
            <person name="McKernan K."/>
            <person name="Mendez-Lago M."/>
            <person name="Minx P."/>
            <person name="Mollenhauer M.U."/>
            <person name="Montooth K."/>
            <person name="Mount S.M."/>
            <person name="Mu X."/>
            <person name="Myers E."/>
            <person name="Negre B."/>
            <person name="Newfeld S."/>
            <person name="Nielsen R."/>
            <person name="Noor M.A."/>
            <person name="O'Grady P."/>
            <person name="Pachter L."/>
            <person name="Papaceit M."/>
            <person name="Parisi M.J."/>
            <person name="Parisi M."/>
            <person name="Parts L."/>
            <person name="Pedersen J.S."/>
            <person name="Pesole G."/>
            <person name="Phillippy A.M."/>
            <person name="Ponting C.P."/>
            <person name="Pop M."/>
            <person name="Porcelli D."/>
            <person name="Powell J.R."/>
            <person name="Prohaska S."/>
            <person name="Pruitt K."/>
            <person name="Puig M."/>
            <person name="Quesneville H."/>
            <person name="Ram K.R."/>
            <person name="Rand D."/>
            <person name="Rasmussen M.D."/>
            <person name="Reed L.K."/>
            <person name="Reenan R."/>
            <person name="Reily A."/>
            <person name="Remington K.A."/>
            <person name="Rieger T.T."/>
            <person name="Ritchie M.G."/>
            <person name="Robin C."/>
            <person name="Rogers Y.H."/>
            <person name="Rohde C."/>
            <person name="Rozas J."/>
            <person name="Rubenfield M.J."/>
            <person name="Ruiz A."/>
            <person name="Russo S."/>
            <person name="Salzberg S.L."/>
            <person name="Sanchez-Gracia A."/>
            <person name="Saranga D.J."/>
            <person name="Sato H."/>
            <person name="Schaeffer S.W."/>
            <person name="Schatz M.C."/>
            <person name="Schlenke T."/>
            <person name="Schwartz R."/>
            <person name="Segarra C."/>
            <person name="Singh R.S."/>
            <person name="Sirot L."/>
            <person name="Sirota M."/>
            <person name="Sisneros N.B."/>
            <person name="Smith C.D."/>
            <person name="Smith T.F."/>
            <person name="Spieth J."/>
            <person name="Stage D.E."/>
            <person name="Stark A."/>
            <person name="Stephan W."/>
            <person name="Strausberg R.L."/>
            <person name="Strempel S."/>
            <person name="Sturgill D."/>
            <person name="Sutton G."/>
            <person name="Sutton G.G."/>
            <person name="Tao W."/>
            <person name="Teichmann S."/>
            <person name="Tobari Y.N."/>
            <person name="Tomimura Y."/>
            <person name="Tsolas J.M."/>
            <person name="Valente V.L."/>
            <person name="Venter E."/>
            <person name="Venter J.C."/>
            <person name="Vicario S."/>
            <person name="Vieira F.G."/>
            <person name="Vilella A.J."/>
            <person name="Villasante A."/>
            <person name="Walenz B."/>
            <person name="Wang J."/>
            <person name="Wasserman M."/>
            <person name="Watts T."/>
            <person name="Wilson D."/>
            <person name="Wilson R.K."/>
            <person name="Wing R.A."/>
            <person name="Wolfner M.F."/>
            <person name="Wong A."/>
            <person name="Wong G.K."/>
            <person name="Wu C.I."/>
            <person name="Wu G."/>
            <person name="Yamamoto D."/>
            <person name="Yang H.P."/>
            <person name="Yang S.P."/>
            <person name="Yorke J.A."/>
            <person name="Yoshida K."/>
            <person name="Zdobnov E."/>
            <person name="Zhang P."/>
            <person name="Zhang Y."/>
            <person name="Zimin A.V."/>
            <person name="Baldwin J."/>
            <person name="Abdouelleil A."/>
            <person name="Abdulkadir J."/>
            <person name="Abebe A."/>
            <person name="Abera B."/>
            <person name="Abreu J."/>
            <person name="Acer S.C."/>
            <person name="Aftuck L."/>
            <person name="Alexander A."/>
            <person name="An P."/>
            <person name="Anderson E."/>
            <person name="Anderson S."/>
            <person name="Arachi H."/>
            <person name="Azer M."/>
            <person name="Bachantsang P."/>
            <person name="Barry A."/>
            <person name="Bayul T."/>
            <person name="Berlin A."/>
            <person name="Bessette D."/>
            <person name="Bloom T."/>
            <person name="Blye J."/>
            <person name="Boguslavskiy L."/>
            <person name="Bonnet C."/>
            <person name="Boukhgalter B."/>
            <person name="Bourzgui I."/>
            <person name="Brown A."/>
            <person name="Cahill P."/>
            <person name="Channer S."/>
            <person name="Cheshatsang Y."/>
            <person name="Chuda L."/>
            <person name="Citroen M."/>
            <person name="Collymore A."/>
            <person name="Cooke P."/>
            <person name="Costello M."/>
            <person name="D'Aco K."/>
            <person name="Daza R."/>
            <person name="De Haan G."/>
            <person name="DeGray S."/>
            <person name="DeMaso C."/>
            <person name="Dhargay N."/>
            <person name="Dooley K."/>
            <person name="Dooley E."/>
            <person name="Doricent M."/>
            <person name="Dorje P."/>
            <person name="Dorjee K."/>
            <person name="Dupes A."/>
            <person name="Elong R."/>
            <person name="Falk J."/>
            <person name="Farina A."/>
            <person name="Faro S."/>
            <person name="Ferguson D."/>
            <person name="Fisher S."/>
            <person name="Foley C.D."/>
            <person name="Franke A."/>
            <person name="Friedrich D."/>
            <person name="Gadbois L."/>
            <person name="Gearin G."/>
            <person name="Gearin C.R."/>
            <person name="Giannoukos G."/>
            <person name="Goode T."/>
            <person name="Graham J."/>
            <person name="Grandbois E."/>
            <person name="Grewal S."/>
            <person name="Gyaltsen K."/>
            <person name="Hafez N."/>
            <person name="Hagos B."/>
            <person name="Hall J."/>
            <person name="Henson C."/>
            <person name="Hollinger A."/>
            <person name="Honan T."/>
            <person name="Huard M.D."/>
            <person name="Hughes L."/>
            <person name="Hurhula B."/>
            <person name="Husby M.E."/>
            <person name="Kamat A."/>
            <person name="Kanga B."/>
            <person name="Kashin S."/>
            <person name="Khazanovich D."/>
            <person name="Kisner P."/>
            <person name="Lance K."/>
            <person name="Lara M."/>
            <person name="Lee W."/>
            <person name="Lennon N."/>
            <person name="Letendre F."/>
            <person name="LeVine R."/>
            <person name="Lipovsky A."/>
            <person name="Liu X."/>
            <person name="Liu J."/>
            <person name="Liu S."/>
            <person name="Lokyitsang T."/>
            <person name="Lokyitsang Y."/>
            <person name="Lubonja R."/>
            <person name="Lui A."/>
            <person name="MacDonald P."/>
            <person name="Magnisalis V."/>
            <person name="Maru K."/>
            <person name="Matthews C."/>
            <person name="McCusker W."/>
            <person name="McDonough S."/>
            <person name="Mehta T."/>
            <person name="Meldrim J."/>
            <person name="Meneus L."/>
            <person name="Mihai O."/>
            <person name="Mihalev A."/>
            <person name="Mihova T."/>
            <person name="Mittelman R."/>
            <person name="Mlenga V."/>
            <person name="Montmayeur A."/>
            <person name="Mulrain L."/>
            <person name="Navidi A."/>
            <person name="Naylor J."/>
            <person name="Negash T."/>
            <person name="Nguyen T."/>
            <person name="Nguyen N."/>
            <person name="Nicol R."/>
            <person name="Norbu C."/>
            <person name="Norbu N."/>
            <person name="Novod N."/>
            <person name="O'Neill B."/>
            <person name="Osman S."/>
            <person name="Markiewicz E."/>
            <person name="Oyono O.L."/>
            <person name="Patti C."/>
            <person name="Phunkhang P."/>
            <person name="Pierre F."/>
            <person name="Priest M."/>
            <person name="Raghuraman S."/>
            <person name="Rege F."/>
            <person name="Reyes R."/>
            <person name="Rise C."/>
            <person name="Rogov P."/>
            <person name="Ross K."/>
            <person name="Ryan E."/>
            <person name="Settipalli S."/>
            <person name="Shea T."/>
            <person name="Sherpa N."/>
            <person name="Shi L."/>
            <person name="Shih D."/>
            <person name="Sparrow T."/>
            <person name="Spaulding J."/>
            <person name="Stalker J."/>
            <person name="Stange-Thomann N."/>
            <person name="Stavropoulos S."/>
            <person name="Stone C."/>
            <person name="Strader C."/>
            <person name="Tesfaye S."/>
            <person name="Thomson T."/>
            <person name="Thoulutsang Y."/>
            <person name="Thoulutsang D."/>
            <person name="Topham K."/>
            <person name="Topping I."/>
            <person name="Tsamla T."/>
            <person name="Vassiliev H."/>
            <person name="Vo A."/>
            <person name="Wangchuk T."/>
            <person name="Wangdi T."/>
            <person name="Weiand M."/>
            <person name="Wilkinson J."/>
            <person name="Wilson A."/>
            <person name="Yadav S."/>
            <person name="Young G."/>
            <person name="Yu Q."/>
            <person name="Zembek L."/>
            <person name="Zhong D."/>
            <person name="Zimmer A."/>
            <person name="Zwirko Z."/>
            <person name="Jaffe D.B."/>
            <person name="Alvarez P."/>
            <person name="Brockman W."/>
            <person name="Butler J."/>
            <person name="Chin C."/>
            <person name="Gnerre S."/>
            <person name="Grabherr M."/>
            <person name="Kleber M."/>
            <person name="Mauceli E."/>
            <person name="MacCallum I."/>
        </authorList>
    </citation>
    <scope>NUCLEOTIDE SEQUENCE [LARGE SCALE GENOMIC DNA]</scope>
    <source>
        <strain evidence="2">Tucson 15287-2541.00</strain>
    </source>
</reference>
<dbReference type="KEGG" id="dgr:6556917"/>
<dbReference type="eggNOG" id="ENOG502T88C">
    <property type="taxonomic scope" value="Eukaryota"/>
</dbReference>
<dbReference type="Proteomes" id="UP000001070">
    <property type="component" value="Unassembled WGS sequence"/>
</dbReference>
<gene>
    <name evidence="1" type="primary">Dgri\GH16725</name>
    <name evidence="1" type="ORF">Dgri_GH16725</name>
</gene>
<protein>
    <submittedName>
        <fullName evidence="1">GH16725</fullName>
    </submittedName>
</protein>
<evidence type="ECO:0000313" key="1">
    <source>
        <dbReference type="EMBL" id="EDV97225.1"/>
    </source>
</evidence>
<dbReference type="PhylomeDB" id="B4J3C6"/>
<sequence>MNTTSDINEFQYRLTNENTSAQIRPALSALQKELIEYATVSSRLLFIQDPCVFKDFHHSSEALNNYSTVELSAIVLNTILPNVHDYQLPEAVRKRLKLLKMNPCFRSTPQGYQYTPQCQENHFALQPTIDFSLSEQLPKLLSAQGPRPSSEFASHTMLLDQVVGPKFELSFEIASLLSALLSTDLELSSGGLHDREQIQKRLRRAKHNFESSGNMFPYRNNIESLTNNIVTFEKIKKKLCSTLVN</sequence>
<dbReference type="AlphaFoldDB" id="B4J3C6"/>